<proteinExistence type="predicted"/>
<sequence>MCFHSLIRVPWFEPALCLRGGDACGKMFQFSISWDPTSAICRISENMLASFCLSDPTLQLCPALL</sequence>
<dbReference type="Proteomes" id="UP001154282">
    <property type="component" value="Unassembled WGS sequence"/>
</dbReference>
<evidence type="ECO:0000313" key="2">
    <source>
        <dbReference type="Proteomes" id="UP001154282"/>
    </source>
</evidence>
<reference evidence="1" key="1">
    <citation type="submission" date="2022-08" db="EMBL/GenBank/DDBJ databases">
        <authorList>
            <person name="Gutierrez-Valencia J."/>
        </authorList>
    </citation>
    <scope>NUCLEOTIDE SEQUENCE</scope>
</reference>
<dbReference type="AlphaFoldDB" id="A0AAV0LVQ0"/>
<comment type="caution">
    <text evidence="1">The sequence shown here is derived from an EMBL/GenBank/DDBJ whole genome shotgun (WGS) entry which is preliminary data.</text>
</comment>
<organism evidence="1 2">
    <name type="scientific">Linum tenue</name>
    <dbReference type="NCBI Taxonomy" id="586396"/>
    <lineage>
        <taxon>Eukaryota</taxon>
        <taxon>Viridiplantae</taxon>
        <taxon>Streptophyta</taxon>
        <taxon>Embryophyta</taxon>
        <taxon>Tracheophyta</taxon>
        <taxon>Spermatophyta</taxon>
        <taxon>Magnoliopsida</taxon>
        <taxon>eudicotyledons</taxon>
        <taxon>Gunneridae</taxon>
        <taxon>Pentapetalae</taxon>
        <taxon>rosids</taxon>
        <taxon>fabids</taxon>
        <taxon>Malpighiales</taxon>
        <taxon>Linaceae</taxon>
        <taxon>Linum</taxon>
    </lineage>
</organism>
<protein>
    <submittedName>
        <fullName evidence="1">Uncharacterized protein</fullName>
    </submittedName>
</protein>
<gene>
    <name evidence="1" type="ORF">LITE_LOCUS25868</name>
</gene>
<dbReference type="EMBL" id="CAMGYJ010000006">
    <property type="protein sequence ID" value="CAI0438612.1"/>
    <property type="molecule type" value="Genomic_DNA"/>
</dbReference>
<name>A0AAV0LVQ0_9ROSI</name>
<keyword evidence="2" id="KW-1185">Reference proteome</keyword>
<accession>A0AAV0LVQ0</accession>
<evidence type="ECO:0000313" key="1">
    <source>
        <dbReference type="EMBL" id="CAI0438612.1"/>
    </source>
</evidence>